<proteinExistence type="predicted"/>
<protein>
    <submittedName>
        <fullName evidence="1">Uncharacterized protein</fullName>
    </submittedName>
</protein>
<organism evidence="1">
    <name type="scientific">marine sediment metagenome</name>
    <dbReference type="NCBI Taxonomy" id="412755"/>
    <lineage>
        <taxon>unclassified sequences</taxon>
        <taxon>metagenomes</taxon>
        <taxon>ecological metagenomes</taxon>
    </lineage>
</organism>
<sequence length="112" mass="12561">MDLELQNILKEKKLNSLTSSHNCNSSGGLPVGSLSGSLLPILEKGINESLKNYNFRKRQAWLDHIKSSDSSTLLVIEQLTPENIERIKQRVNLCGEIKSPVYQWCGCGYRKG</sequence>
<name>X1SJJ5_9ZZZZ</name>
<accession>X1SJJ5</accession>
<evidence type="ECO:0000313" key="1">
    <source>
        <dbReference type="EMBL" id="GAI79331.1"/>
    </source>
</evidence>
<gene>
    <name evidence="1" type="ORF">S12H4_11850</name>
</gene>
<dbReference type="AlphaFoldDB" id="X1SJJ5"/>
<dbReference type="EMBL" id="BARW01005436">
    <property type="protein sequence ID" value="GAI79331.1"/>
    <property type="molecule type" value="Genomic_DNA"/>
</dbReference>
<reference evidence="1" key="1">
    <citation type="journal article" date="2014" name="Front. Microbiol.">
        <title>High frequency of phylogenetically diverse reductive dehalogenase-homologous genes in deep subseafloor sedimentary metagenomes.</title>
        <authorList>
            <person name="Kawai M."/>
            <person name="Futagami T."/>
            <person name="Toyoda A."/>
            <person name="Takaki Y."/>
            <person name="Nishi S."/>
            <person name="Hori S."/>
            <person name="Arai W."/>
            <person name="Tsubouchi T."/>
            <person name="Morono Y."/>
            <person name="Uchiyama I."/>
            <person name="Ito T."/>
            <person name="Fujiyama A."/>
            <person name="Inagaki F."/>
            <person name="Takami H."/>
        </authorList>
    </citation>
    <scope>NUCLEOTIDE SEQUENCE</scope>
    <source>
        <strain evidence="1">Expedition CK06-06</strain>
    </source>
</reference>
<comment type="caution">
    <text evidence="1">The sequence shown here is derived from an EMBL/GenBank/DDBJ whole genome shotgun (WGS) entry which is preliminary data.</text>
</comment>